<dbReference type="AlphaFoldDB" id="A0A914EPM7"/>
<name>A0A914EPM7_9BILA</name>
<keyword evidence="1" id="KW-1185">Reference proteome</keyword>
<proteinExistence type="predicted"/>
<evidence type="ECO:0000313" key="1">
    <source>
        <dbReference type="Proteomes" id="UP000887540"/>
    </source>
</evidence>
<evidence type="ECO:0000313" key="2">
    <source>
        <dbReference type="WBParaSite" id="ACRNAN_scaffold9552.g18790.t1"/>
    </source>
</evidence>
<sequence>MTLQRHKILGFAFLVLGMLVYDDTLFGPTFRREIMPRMTHANPCTLCCMFFCGVDLEISDKSRLWNQQED</sequence>
<protein>
    <submittedName>
        <fullName evidence="2">Uncharacterized protein</fullName>
    </submittedName>
</protein>
<accession>A0A914EPM7</accession>
<dbReference type="Proteomes" id="UP000887540">
    <property type="component" value="Unplaced"/>
</dbReference>
<organism evidence="1 2">
    <name type="scientific">Acrobeloides nanus</name>
    <dbReference type="NCBI Taxonomy" id="290746"/>
    <lineage>
        <taxon>Eukaryota</taxon>
        <taxon>Metazoa</taxon>
        <taxon>Ecdysozoa</taxon>
        <taxon>Nematoda</taxon>
        <taxon>Chromadorea</taxon>
        <taxon>Rhabditida</taxon>
        <taxon>Tylenchina</taxon>
        <taxon>Cephalobomorpha</taxon>
        <taxon>Cephaloboidea</taxon>
        <taxon>Cephalobidae</taxon>
        <taxon>Acrobeloides</taxon>
    </lineage>
</organism>
<reference evidence="2" key="1">
    <citation type="submission" date="2022-11" db="UniProtKB">
        <authorList>
            <consortium name="WormBaseParasite"/>
        </authorList>
    </citation>
    <scope>IDENTIFICATION</scope>
</reference>
<dbReference type="WBParaSite" id="ACRNAN_scaffold9552.g18790.t1">
    <property type="protein sequence ID" value="ACRNAN_scaffold9552.g18790.t1"/>
    <property type="gene ID" value="ACRNAN_scaffold9552.g18790"/>
</dbReference>